<evidence type="ECO:0000313" key="2">
    <source>
        <dbReference type="Proteomes" id="UP000569018"/>
    </source>
</evidence>
<gene>
    <name evidence="1" type="ORF">HKBW3S47_02169</name>
</gene>
<dbReference type="AlphaFoldDB" id="A0A6V8Q6U7"/>
<organism evidence="1 2">
    <name type="scientific">Candidatus Hakubella thermalkaliphila</name>
    <dbReference type="NCBI Taxonomy" id="2754717"/>
    <lineage>
        <taxon>Bacteria</taxon>
        <taxon>Bacillati</taxon>
        <taxon>Actinomycetota</taxon>
        <taxon>Actinomycetota incertae sedis</taxon>
        <taxon>Candidatus Hakubellales</taxon>
        <taxon>Candidatus Hakubellaceae</taxon>
        <taxon>Candidatus Hakubella</taxon>
    </lineage>
</organism>
<feature type="non-terminal residue" evidence="1">
    <location>
        <position position="1"/>
    </location>
</feature>
<accession>A0A6V8Q6U7</accession>
<reference evidence="1 2" key="1">
    <citation type="journal article" date="2020" name="Front. Microbiol.">
        <title>Single-cell genomics of novel Actinobacteria with the Wood-Ljungdahl pathway discovered in a serpentinizing system.</title>
        <authorList>
            <person name="Merino N."/>
            <person name="Kawai M."/>
            <person name="Boyd E.S."/>
            <person name="Colman D.R."/>
            <person name="McGlynn S.E."/>
            <person name="Nealson K.H."/>
            <person name="Kurokawa K."/>
            <person name="Hongoh Y."/>
        </authorList>
    </citation>
    <scope>NUCLEOTIDE SEQUENCE [LARGE SCALE GENOMIC DNA]</scope>
    <source>
        <strain evidence="1 2">S47</strain>
    </source>
</reference>
<dbReference type="Proteomes" id="UP000569018">
    <property type="component" value="Unassembled WGS sequence"/>
</dbReference>
<dbReference type="EMBL" id="BLSD01000266">
    <property type="protein sequence ID" value="GFP40472.1"/>
    <property type="molecule type" value="Genomic_DNA"/>
</dbReference>
<protein>
    <submittedName>
        <fullName evidence="1">Uncharacterized protein</fullName>
    </submittedName>
</protein>
<sequence>CLLGVENEEVVGPGVDDIHGRKTSGISGIAIFRPCFDLDVQITQLAFLII</sequence>
<name>A0A6V8Q6U7_9ACTN</name>
<proteinExistence type="predicted"/>
<evidence type="ECO:0000313" key="1">
    <source>
        <dbReference type="EMBL" id="GFP40472.1"/>
    </source>
</evidence>
<comment type="caution">
    <text evidence="1">The sequence shown here is derived from an EMBL/GenBank/DDBJ whole genome shotgun (WGS) entry which is preliminary data.</text>
</comment>